<dbReference type="InterPro" id="IPR003593">
    <property type="entry name" value="AAA+_ATPase"/>
</dbReference>
<evidence type="ECO:0000313" key="5">
    <source>
        <dbReference type="EMBL" id="SQC87783.1"/>
    </source>
</evidence>
<dbReference type="InterPro" id="IPR050611">
    <property type="entry name" value="ABCF"/>
</dbReference>
<feature type="domain" description="ABC transporter" evidence="4">
    <location>
        <begin position="185"/>
        <end position="400"/>
    </location>
</feature>
<dbReference type="PROSITE" id="PS00211">
    <property type="entry name" value="ABC_TRANSPORTER_1"/>
    <property type="match status" value="1"/>
</dbReference>
<reference evidence="5 6" key="1">
    <citation type="submission" date="2018-06" db="EMBL/GenBank/DDBJ databases">
        <authorList>
            <consortium name="Pathogen Informatics"/>
            <person name="Doyle S."/>
        </authorList>
    </citation>
    <scope>NUCLEOTIDE SEQUENCE [LARGE SCALE GENOMIC DNA]</scope>
    <source>
        <strain evidence="5 6">NCTC9645</strain>
    </source>
</reference>
<evidence type="ECO:0000259" key="4">
    <source>
        <dbReference type="PROSITE" id="PS50893"/>
    </source>
</evidence>
<dbReference type="InterPro" id="IPR017871">
    <property type="entry name" value="ABC_transporter-like_CS"/>
</dbReference>
<dbReference type="Gene3D" id="3.40.50.300">
    <property type="entry name" value="P-loop containing nucleotide triphosphate hydrolases"/>
    <property type="match status" value="2"/>
</dbReference>
<dbReference type="InterPro" id="IPR027417">
    <property type="entry name" value="P-loop_NTPase"/>
</dbReference>
<dbReference type="PANTHER" id="PTHR19211">
    <property type="entry name" value="ATP-BINDING TRANSPORT PROTEIN-RELATED"/>
    <property type="match status" value="1"/>
</dbReference>
<keyword evidence="2" id="KW-0547">Nucleotide-binding</keyword>
<dbReference type="AlphaFoldDB" id="A0A2X3IV30"/>
<dbReference type="PANTHER" id="PTHR19211:SF14">
    <property type="entry name" value="ATP-BINDING CASSETTE SUB-FAMILY F MEMBER 1"/>
    <property type="match status" value="1"/>
</dbReference>
<protein>
    <submittedName>
        <fullName evidence="5">Putative transporter ATP-binding component</fullName>
    </submittedName>
</protein>
<dbReference type="Proteomes" id="UP000250675">
    <property type="component" value="Unassembled WGS sequence"/>
</dbReference>
<dbReference type="Pfam" id="PF00005">
    <property type="entry name" value="ABC_tran"/>
    <property type="match status" value="2"/>
</dbReference>
<evidence type="ECO:0000256" key="1">
    <source>
        <dbReference type="ARBA" id="ARBA00022737"/>
    </source>
</evidence>
<evidence type="ECO:0000256" key="3">
    <source>
        <dbReference type="ARBA" id="ARBA00022840"/>
    </source>
</evidence>
<evidence type="ECO:0000313" key="6">
    <source>
        <dbReference type="Proteomes" id="UP000250675"/>
    </source>
</evidence>
<dbReference type="SUPFAM" id="SSF52540">
    <property type="entry name" value="P-loop containing nucleoside triphosphate hydrolases"/>
    <property type="match status" value="2"/>
</dbReference>
<dbReference type="GO" id="GO:0016887">
    <property type="term" value="F:ATP hydrolysis activity"/>
    <property type="evidence" value="ECO:0007669"/>
    <property type="project" value="InterPro"/>
</dbReference>
<evidence type="ECO:0000256" key="2">
    <source>
        <dbReference type="ARBA" id="ARBA00022741"/>
    </source>
</evidence>
<dbReference type="SMART" id="SM00382">
    <property type="entry name" value="AAA"/>
    <property type="match status" value="1"/>
</dbReference>
<dbReference type="InterPro" id="IPR003439">
    <property type="entry name" value="ABC_transporter-like_ATP-bd"/>
</dbReference>
<sequence length="460" mass="51078">MDFTPAVMEQQTATLSGGQHTRLLLARALIRQPDLLLLDEPGNHLDLPTLLWLESFLQTWQGSFVLVSHDNTLLDAVTNASWILRDQTLHCFALPCSAARQALQEQDESAALRHKAEQKESDRVSASARRLATWGRVYDNEDLARKAKQMEKQVARLKDEQTELSVGPPWRLVLQGDALPADRLLEMDTLPVSPAPGQPSLFTTGVARLRSGDRVAIMGRNGGGKSSLLRLLWQQMNNASPLPGLRLHPRLHPGYYDQTLAQLPDEASLLEALTPFAPSADTRKRALIAAGFGWARHSQKVSTLSGGERSRLLFVGLSLARYSLLLLDEPTNHLDMEGKAALAQTLRDYPGGVLLVSHDRQLISESCNRFWLIDSAGLTEWHSLEEVYARLQAVAPAPDSRLALQSTPAGADDDEEALLARLIDLEQWLADDMARKPKHQKPSLQAQWQEEIARLLNQLT</sequence>
<dbReference type="GO" id="GO:0005524">
    <property type="term" value="F:ATP binding"/>
    <property type="evidence" value="ECO:0007669"/>
    <property type="project" value="UniProtKB-KW"/>
</dbReference>
<dbReference type="PROSITE" id="PS50893">
    <property type="entry name" value="ABC_TRANSPORTER_2"/>
    <property type="match status" value="1"/>
</dbReference>
<organism evidence="5 6">
    <name type="scientific">Klebsiella pneumoniae</name>
    <dbReference type="NCBI Taxonomy" id="573"/>
    <lineage>
        <taxon>Bacteria</taxon>
        <taxon>Pseudomonadati</taxon>
        <taxon>Pseudomonadota</taxon>
        <taxon>Gammaproteobacteria</taxon>
        <taxon>Enterobacterales</taxon>
        <taxon>Enterobacteriaceae</taxon>
        <taxon>Klebsiella/Raoultella group</taxon>
        <taxon>Klebsiella</taxon>
        <taxon>Klebsiella pneumoniae complex</taxon>
    </lineage>
</organism>
<proteinExistence type="predicted"/>
<name>A0A2X3IV30_KLEPN</name>
<keyword evidence="1" id="KW-0677">Repeat</keyword>
<accession>A0A2X3IV30</accession>
<gene>
    <name evidence="5" type="primary">yheS_3</name>
    <name evidence="5" type="ORF">NCTC9645_05922</name>
</gene>
<dbReference type="EMBL" id="UASO01000010">
    <property type="protein sequence ID" value="SQC87783.1"/>
    <property type="molecule type" value="Genomic_DNA"/>
</dbReference>
<dbReference type="CDD" id="cd03221">
    <property type="entry name" value="ABCF_EF-3"/>
    <property type="match status" value="1"/>
</dbReference>
<keyword evidence="3 5" id="KW-0067">ATP-binding</keyword>